<feature type="coiled-coil region" evidence="1">
    <location>
        <begin position="30"/>
        <end position="71"/>
    </location>
</feature>
<evidence type="ECO:0000313" key="4">
    <source>
        <dbReference type="EMBL" id="MCW1914780.1"/>
    </source>
</evidence>
<comment type="caution">
    <text evidence="4">The sequence shown here is derived from an EMBL/GenBank/DDBJ whole genome shotgun (WGS) entry which is preliminary data.</text>
</comment>
<proteinExistence type="predicted"/>
<keyword evidence="1" id="KW-0175">Coiled coil</keyword>
<evidence type="ECO:0000256" key="3">
    <source>
        <dbReference type="SAM" id="SignalP"/>
    </source>
</evidence>
<dbReference type="RefSeq" id="WP_264514315.1">
    <property type="nucleotide sequence ID" value="NZ_JAPDDR010000007.1"/>
</dbReference>
<name>A0ABT3G6B3_9BACT</name>
<organism evidence="4 5">
    <name type="scientific">Luteolibacter rhizosphaerae</name>
    <dbReference type="NCBI Taxonomy" id="2989719"/>
    <lineage>
        <taxon>Bacteria</taxon>
        <taxon>Pseudomonadati</taxon>
        <taxon>Verrucomicrobiota</taxon>
        <taxon>Verrucomicrobiia</taxon>
        <taxon>Verrucomicrobiales</taxon>
        <taxon>Verrucomicrobiaceae</taxon>
        <taxon>Luteolibacter</taxon>
    </lineage>
</organism>
<feature type="chain" id="PRO_5045878706" evidence="3">
    <location>
        <begin position="22"/>
        <end position="207"/>
    </location>
</feature>
<reference evidence="4" key="1">
    <citation type="submission" date="2022-10" db="EMBL/GenBank/DDBJ databases">
        <title>Luteolibacter sp. GHJ8, whole genome shotgun sequencing project.</title>
        <authorList>
            <person name="Zhao G."/>
            <person name="Shen L."/>
        </authorList>
    </citation>
    <scope>NUCLEOTIDE SEQUENCE</scope>
    <source>
        <strain evidence="4">GHJ8</strain>
    </source>
</reference>
<dbReference type="PROSITE" id="PS51257">
    <property type="entry name" value="PROKAR_LIPOPROTEIN"/>
    <property type="match status" value="1"/>
</dbReference>
<accession>A0ABT3G6B3</accession>
<sequence length="207" mass="21977">MKTLSNTALPALGLLCLAAVSCNPEDPSAQREAQKLVAEAAAKNARLEDEVASLKAELATANSKISEAEAVKMPGVSEIEGKLDAALSKLRESARKSHPSATVEGVTTWDVVIPSPEKLFTCKAKALVREPNGLLKTVYWTGSADIKGEWTFTSAVDLEPKAQPPPVASTQDPSDPAPEPPPKPAPPKEKPKPQYDIPLDRPVMGPK</sequence>
<dbReference type="EMBL" id="JAPDDR010000007">
    <property type="protein sequence ID" value="MCW1914780.1"/>
    <property type="molecule type" value="Genomic_DNA"/>
</dbReference>
<feature type="signal peptide" evidence="3">
    <location>
        <begin position="1"/>
        <end position="21"/>
    </location>
</feature>
<dbReference type="Proteomes" id="UP001165653">
    <property type="component" value="Unassembled WGS sequence"/>
</dbReference>
<protein>
    <submittedName>
        <fullName evidence="4">Uncharacterized protein</fullName>
    </submittedName>
</protein>
<feature type="region of interest" description="Disordered" evidence="2">
    <location>
        <begin position="156"/>
        <end position="207"/>
    </location>
</feature>
<gene>
    <name evidence="4" type="ORF">OJ996_14430</name>
</gene>
<evidence type="ECO:0000256" key="1">
    <source>
        <dbReference type="SAM" id="Coils"/>
    </source>
</evidence>
<evidence type="ECO:0000256" key="2">
    <source>
        <dbReference type="SAM" id="MobiDB-lite"/>
    </source>
</evidence>
<feature type="compositionally biased region" description="Pro residues" evidence="2">
    <location>
        <begin position="175"/>
        <end position="185"/>
    </location>
</feature>
<evidence type="ECO:0000313" key="5">
    <source>
        <dbReference type="Proteomes" id="UP001165653"/>
    </source>
</evidence>
<keyword evidence="5" id="KW-1185">Reference proteome</keyword>
<keyword evidence="3" id="KW-0732">Signal</keyword>